<evidence type="ECO:0000259" key="5">
    <source>
        <dbReference type="PROSITE" id="PS50127"/>
    </source>
</evidence>
<sequence length="1247" mass="139224">MAGKELDLFVEDEVCKKNDDGGYDYGFVLENSEYFSSEDEEEDRLRYGTVKVVWHPEGDDTIETESKVVLADRSLMPGDVIRKLIVGENSPRGFVQDTSMKCHLHIIGTNKYIYNVDTKDLKPLQGFEVDAGEVTMDSWVGRPEMVNQQVQVVFPDGARCLIMDTDLCMLECISNIMNDDSEFNYDSCYYRGQTFSGWMKDFRDARWLNQTKLHNSRRAKKSKLAVSVQVEEVSVRSVEVQWLCRGFTKMDDSIANLEHPPNDVKAKDLDRLHVLEGFTHCGVQIGDKKKYVIKETDVMTIIPPKGNLVPDIVIRDNHVLTFKDGTYPKFTPVEALSISSPTCSKSSTRESLMAPVLREGSDFTNTAEPGNDKDDFDNVSDEYESMDDEEEEVDGETNETEKKKSNISKDAKSASTVKEVGMKKLKLKKRGEKNRSKPFPKFDDIILPCDPGSKVAVEVCYTFSMANIMWQNGEEETGTPSPDLYPIHHLDELEFFPGDFVVDSKDNNNGKCSNYGVVTSCDHLARTCMVRWMKTVDIAKGEKPDEDVPVTEVSVYDIKDHTDFKFRPGHTVIRVAEPMNVTDNTPAVGQVHRLDPQGSLHVRWPNGEITHCYPQELYIVGDEMSEFDSDSDWATTDEEEDDEEDSDASWETENEEEVDDDTNKSTTPDEKDTDSAWFQLQHKREELVSFIQRAQTALGKLEAIFVNVQCDLRIQNPEQCFQDIIAIYRKCRELDRIIKSSYFENPDILGLIEDIKAKLRKEKCNKINRHLMQVFENRRGQSIKGVNADQGSMSRVSASVQTDMNEQSGVCKIATCVQTEGTGMEVQYGEGIKPSDMSVGNDCEMSVDCTDKQDNSATTKAVSSPVSGEGDNKCTAESPSFTTMCNGIASDLEKISGDCSKEMAPNDKSQQTDVATGTEATRDGNVELCSRICKQLRKQMTKMQEEVNKRNSEAIASLKSEEAGLTSPTSGASYIPVEGDQASSKSEEVGHISNSTDASIIPDEAVLSKTDNGNTVSQVAEGTNTIDPKSDLTDMEVKSTGSSQIETEDTVKECPDNDVVSDNSSVQVSTPVDCNSLEASTDEIEPITMERGSFTLETEVPPNHHFLSKESAPTTKALMSAVSKEMKLLQSSLPHGITVKGFEDRVDLFSAMIMGPAKTPYEDAPFFFDIHLRAEYPNCPPLFHYIAFCSDRLNPNLYEDGNVCVSLLGTWEGKDKENWTSNSNLLQVLVSIQGNVSHKCLIDSEDY</sequence>
<dbReference type="InterPro" id="IPR057733">
    <property type="entry name" value="UBE2O-like_SH3-B"/>
</dbReference>
<evidence type="ECO:0000256" key="2">
    <source>
        <dbReference type="ARBA" id="ARBA00022786"/>
    </source>
</evidence>
<dbReference type="Pfam" id="PF23046">
    <property type="entry name" value="tSH3-B_UBE2O"/>
    <property type="match status" value="1"/>
</dbReference>
<protein>
    <submittedName>
        <fullName evidence="6">Ubiquitin-conjugating enzyme E2 O</fullName>
    </submittedName>
</protein>
<keyword evidence="2" id="KW-0833">Ubl conjugation pathway</keyword>
<proteinExistence type="predicted"/>
<feature type="region of interest" description="Disordered" evidence="4">
    <location>
        <begin position="854"/>
        <end position="875"/>
    </location>
</feature>
<feature type="region of interest" description="Disordered" evidence="4">
    <location>
        <begin position="627"/>
        <end position="675"/>
    </location>
</feature>
<dbReference type="GO" id="GO:0061631">
    <property type="term" value="F:ubiquitin conjugating enzyme activity"/>
    <property type="evidence" value="ECO:0007669"/>
    <property type="project" value="TreeGrafter"/>
</dbReference>
<dbReference type="InterPro" id="IPR000608">
    <property type="entry name" value="UBC"/>
</dbReference>
<dbReference type="PANTHER" id="PTHR46116">
    <property type="entry name" value="(E3-INDEPENDENT) E2 UBIQUITIN-CONJUGATING ENZYME"/>
    <property type="match status" value="1"/>
</dbReference>
<dbReference type="SMART" id="SM00212">
    <property type="entry name" value="UBCc"/>
    <property type="match status" value="1"/>
</dbReference>
<gene>
    <name evidence="6" type="ORF">KP79_PYT05283</name>
</gene>
<dbReference type="Gene3D" id="3.10.110.10">
    <property type="entry name" value="Ubiquitin Conjugating Enzyme"/>
    <property type="match status" value="1"/>
</dbReference>
<organism evidence="6 7">
    <name type="scientific">Mizuhopecten yessoensis</name>
    <name type="common">Japanese scallop</name>
    <name type="synonym">Patinopecten yessoensis</name>
    <dbReference type="NCBI Taxonomy" id="6573"/>
    <lineage>
        <taxon>Eukaryota</taxon>
        <taxon>Metazoa</taxon>
        <taxon>Spiralia</taxon>
        <taxon>Lophotrochozoa</taxon>
        <taxon>Mollusca</taxon>
        <taxon>Bivalvia</taxon>
        <taxon>Autobranchia</taxon>
        <taxon>Pteriomorphia</taxon>
        <taxon>Pectinida</taxon>
        <taxon>Pectinoidea</taxon>
        <taxon>Pectinidae</taxon>
        <taxon>Mizuhopecten</taxon>
    </lineage>
</organism>
<evidence type="ECO:0000313" key="7">
    <source>
        <dbReference type="Proteomes" id="UP000242188"/>
    </source>
</evidence>
<dbReference type="Pfam" id="PF23044">
    <property type="entry name" value="SH3-C_UBE2O"/>
    <property type="match status" value="1"/>
</dbReference>
<feature type="compositionally biased region" description="Polar residues" evidence="4">
    <location>
        <begin position="1015"/>
        <end position="1027"/>
    </location>
</feature>
<dbReference type="SUPFAM" id="SSF54495">
    <property type="entry name" value="UBC-like"/>
    <property type="match status" value="1"/>
</dbReference>
<dbReference type="Proteomes" id="UP000242188">
    <property type="component" value="Unassembled WGS sequence"/>
</dbReference>
<feature type="compositionally biased region" description="Low complexity" evidence="4">
    <location>
        <begin position="339"/>
        <end position="351"/>
    </location>
</feature>
<evidence type="ECO:0000256" key="1">
    <source>
        <dbReference type="ARBA" id="ARBA00022679"/>
    </source>
</evidence>
<feature type="compositionally biased region" description="Polar residues" evidence="4">
    <location>
        <begin position="855"/>
        <end position="866"/>
    </location>
</feature>
<evidence type="ECO:0000313" key="6">
    <source>
        <dbReference type="EMBL" id="OWF39374.1"/>
    </source>
</evidence>
<feature type="compositionally biased region" description="Acidic residues" evidence="4">
    <location>
        <begin position="374"/>
        <end position="398"/>
    </location>
</feature>
<dbReference type="PROSITE" id="PS50127">
    <property type="entry name" value="UBC_2"/>
    <property type="match status" value="1"/>
</dbReference>
<evidence type="ECO:0000256" key="3">
    <source>
        <dbReference type="SAM" id="Coils"/>
    </source>
</evidence>
<dbReference type="Pfam" id="PF23043">
    <property type="entry name" value="SH3-B_UBE2O"/>
    <property type="match status" value="1"/>
</dbReference>
<dbReference type="AlphaFoldDB" id="A0A210PSE1"/>
<dbReference type="OrthoDB" id="47801at2759"/>
<keyword evidence="7" id="KW-1185">Reference proteome</keyword>
<feature type="region of interest" description="Disordered" evidence="4">
    <location>
        <begin position="1015"/>
        <end position="1035"/>
    </location>
</feature>
<feature type="compositionally biased region" description="Basic and acidic residues" evidence="4">
    <location>
        <begin position="661"/>
        <end position="674"/>
    </location>
</feature>
<accession>A0A210PSE1</accession>
<name>A0A210PSE1_MIZYE</name>
<dbReference type="Pfam" id="PF00179">
    <property type="entry name" value="UQ_con"/>
    <property type="match status" value="1"/>
</dbReference>
<keyword evidence="1" id="KW-0808">Transferase</keyword>
<feature type="region of interest" description="Disordered" evidence="4">
    <location>
        <begin position="339"/>
        <end position="413"/>
    </location>
</feature>
<feature type="domain" description="UBC core" evidence="5">
    <location>
        <begin position="1117"/>
        <end position="1247"/>
    </location>
</feature>
<keyword evidence="3" id="KW-0175">Coiled coil</keyword>
<feature type="compositionally biased region" description="Basic and acidic residues" evidence="4">
    <location>
        <begin position="399"/>
        <end position="412"/>
    </location>
</feature>
<dbReference type="InterPro" id="IPR057734">
    <property type="entry name" value="UBE2O-like_SH3-C"/>
</dbReference>
<dbReference type="InterPro" id="IPR057735">
    <property type="entry name" value="UBE2O-like_tSH3-B"/>
</dbReference>
<comment type="caution">
    <text evidence="6">The sequence shown here is derived from an EMBL/GenBank/DDBJ whole genome shotgun (WGS) entry which is preliminary data.</text>
</comment>
<dbReference type="EMBL" id="NEDP02005529">
    <property type="protein sequence ID" value="OWF39374.1"/>
    <property type="molecule type" value="Genomic_DNA"/>
</dbReference>
<feature type="region of interest" description="Disordered" evidence="4">
    <location>
        <begin position="958"/>
        <end position="1002"/>
    </location>
</feature>
<dbReference type="PANTHER" id="PTHR46116:SF15">
    <property type="entry name" value="(E3-INDEPENDENT) E2 UBIQUITIN-CONJUGATING ENZYME"/>
    <property type="match status" value="1"/>
</dbReference>
<dbReference type="InterPro" id="IPR016135">
    <property type="entry name" value="UBQ-conjugating_enzyme/RWD"/>
</dbReference>
<evidence type="ECO:0000256" key="4">
    <source>
        <dbReference type="SAM" id="MobiDB-lite"/>
    </source>
</evidence>
<feature type="coiled-coil region" evidence="3">
    <location>
        <begin position="926"/>
        <end position="953"/>
    </location>
</feature>
<reference evidence="6 7" key="1">
    <citation type="journal article" date="2017" name="Nat. Ecol. Evol.">
        <title>Scallop genome provides insights into evolution of bilaterian karyotype and development.</title>
        <authorList>
            <person name="Wang S."/>
            <person name="Zhang J."/>
            <person name="Jiao W."/>
            <person name="Li J."/>
            <person name="Xun X."/>
            <person name="Sun Y."/>
            <person name="Guo X."/>
            <person name="Huan P."/>
            <person name="Dong B."/>
            <person name="Zhang L."/>
            <person name="Hu X."/>
            <person name="Sun X."/>
            <person name="Wang J."/>
            <person name="Zhao C."/>
            <person name="Wang Y."/>
            <person name="Wang D."/>
            <person name="Huang X."/>
            <person name="Wang R."/>
            <person name="Lv J."/>
            <person name="Li Y."/>
            <person name="Zhang Z."/>
            <person name="Liu B."/>
            <person name="Lu W."/>
            <person name="Hui Y."/>
            <person name="Liang J."/>
            <person name="Zhou Z."/>
            <person name="Hou R."/>
            <person name="Li X."/>
            <person name="Liu Y."/>
            <person name="Li H."/>
            <person name="Ning X."/>
            <person name="Lin Y."/>
            <person name="Zhao L."/>
            <person name="Xing Q."/>
            <person name="Dou J."/>
            <person name="Li Y."/>
            <person name="Mao J."/>
            <person name="Guo H."/>
            <person name="Dou H."/>
            <person name="Li T."/>
            <person name="Mu C."/>
            <person name="Jiang W."/>
            <person name="Fu Q."/>
            <person name="Fu X."/>
            <person name="Miao Y."/>
            <person name="Liu J."/>
            <person name="Yu Q."/>
            <person name="Li R."/>
            <person name="Liao H."/>
            <person name="Li X."/>
            <person name="Kong Y."/>
            <person name="Jiang Z."/>
            <person name="Chourrout D."/>
            <person name="Li R."/>
            <person name="Bao Z."/>
        </authorList>
    </citation>
    <scope>NUCLEOTIDE SEQUENCE [LARGE SCALE GENOMIC DNA]</scope>
    <source>
        <strain evidence="6 7">PY_sf001</strain>
    </source>
</reference>
<feature type="compositionally biased region" description="Acidic residues" evidence="4">
    <location>
        <begin position="627"/>
        <end position="660"/>
    </location>
</feature>
<dbReference type="STRING" id="6573.A0A210PSE1"/>